<feature type="region of interest" description="Disordered" evidence="1">
    <location>
        <begin position="40"/>
        <end position="77"/>
    </location>
</feature>
<keyword evidence="2" id="KW-0732">Signal</keyword>
<dbReference type="EMBL" id="ML010174">
    <property type="protein sequence ID" value="RKO96245.1"/>
    <property type="molecule type" value="Genomic_DNA"/>
</dbReference>
<evidence type="ECO:0000313" key="3">
    <source>
        <dbReference type="EMBL" id="RKO96245.1"/>
    </source>
</evidence>
<organism evidence="3 4">
    <name type="scientific">Caulochytrium protostelioides</name>
    <dbReference type="NCBI Taxonomy" id="1555241"/>
    <lineage>
        <taxon>Eukaryota</taxon>
        <taxon>Fungi</taxon>
        <taxon>Fungi incertae sedis</taxon>
        <taxon>Chytridiomycota</taxon>
        <taxon>Chytridiomycota incertae sedis</taxon>
        <taxon>Chytridiomycetes</taxon>
        <taxon>Caulochytriales</taxon>
        <taxon>Caulochytriaceae</taxon>
        <taxon>Caulochytrium</taxon>
    </lineage>
</organism>
<evidence type="ECO:0000313" key="4">
    <source>
        <dbReference type="Proteomes" id="UP000268535"/>
    </source>
</evidence>
<gene>
    <name evidence="3" type="ORF">CAUPRSCDRAFT_12062</name>
</gene>
<reference evidence="4" key="1">
    <citation type="journal article" date="2018" name="Nat. Microbiol.">
        <title>Leveraging single-cell genomics to expand the fungal tree of life.</title>
        <authorList>
            <person name="Ahrendt S.R."/>
            <person name="Quandt C.A."/>
            <person name="Ciobanu D."/>
            <person name="Clum A."/>
            <person name="Salamov A."/>
            <person name="Andreopoulos B."/>
            <person name="Cheng J.F."/>
            <person name="Woyke T."/>
            <person name="Pelin A."/>
            <person name="Henrissat B."/>
            <person name="Reynolds N.K."/>
            <person name="Benny G.L."/>
            <person name="Smith M.E."/>
            <person name="James T.Y."/>
            <person name="Grigoriev I.V."/>
        </authorList>
    </citation>
    <scope>NUCLEOTIDE SEQUENCE [LARGE SCALE GENOMIC DNA]</scope>
    <source>
        <strain evidence="4">ATCC 52028</strain>
    </source>
</reference>
<proteinExistence type="predicted"/>
<feature type="signal peptide" evidence="2">
    <location>
        <begin position="1"/>
        <end position="21"/>
    </location>
</feature>
<sequence length="212" mass="22768">MARLQRSLGLGALCVLVAVLASPTQLSGVVAHPAPVGGAVSDPAGPSHTAVVQGASASASSSAHEMNPSVSSPSESVAVGNGMNALASRYDTVMAETINALLEFYDQPGDEAPSLDHLQELALQWNPELRQLQEQIAATSIDQPSESIAASSNPHAVERNELIERTNRFYSEINSPPIPESIPAQRGERFWTLVNEWKRNWLNKKGNFLYEV</sequence>
<feature type="compositionally biased region" description="Low complexity" evidence="1">
    <location>
        <begin position="55"/>
        <end position="77"/>
    </location>
</feature>
<accession>A0A4P9WUT3</accession>
<evidence type="ECO:0000256" key="1">
    <source>
        <dbReference type="SAM" id="MobiDB-lite"/>
    </source>
</evidence>
<dbReference type="Proteomes" id="UP000268535">
    <property type="component" value="Unassembled WGS sequence"/>
</dbReference>
<evidence type="ECO:0000256" key="2">
    <source>
        <dbReference type="SAM" id="SignalP"/>
    </source>
</evidence>
<dbReference type="AlphaFoldDB" id="A0A4P9WUT3"/>
<name>A0A4P9WUT3_9FUNG</name>
<protein>
    <submittedName>
        <fullName evidence="3">Uncharacterized protein</fullName>
    </submittedName>
</protein>
<feature type="chain" id="PRO_5020219892" evidence="2">
    <location>
        <begin position="22"/>
        <end position="212"/>
    </location>
</feature>